<dbReference type="InterPro" id="IPR007219">
    <property type="entry name" value="XnlR_reg_dom"/>
</dbReference>
<feature type="region of interest" description="Disordered" evidence="8">
    <location>
        <begin position="648"/>
        <end position="672"/>
    </location>
</feature>
<gene>
    <name evidence="10" type="ORF">FOA43_000005</name>
</gene>
<feature type="region of interest" description="Disordered" evidence="8">
    <location>
        <begin position="127"/>
        <end position="150"/>
    </location>
</feature>
<evidence type="ECO:0000256" key="6">
    <source>
        <dbReference type="ARBA" id="ARBA00023163"/>
    </source>
</evidence>
<keyword evidence="11" id="KW-1185">Reference proteome</keyword>
<dbReference type="Proteomes" id="UP000662931">
    <property type="component" value="Chromosome 1"/>
</dbReference>
<proteinExistence type="predicted"/>
<dbReference type="AlphaFoldDB" id="A0A875RZR0"/>
<evidence type="ECO:0000256" key="5">
    <source>
        <dbReference type="ARBA" id="ARBA00023125"/>
    </source>
</evidence>
<reference evidence="10" key="1">
    <citation type="submission" date="2020-10" db="EMBL/GenBank/DDBJ databases">
        <authorList>
            <person name="Roach M.J.R."/>
        </authorList>
    </citation>
    <scope>NUCLEOTIDE SEQUENCE</scope>
    <source>
        <strain evidence="10">CBS 1945</strain>
    </source>
</reference>
<dbReference type="KEGG" id="bnn:FOA43_000005"/>
<keyword evidence="5" id="KW-0238">DNA-binding</keyword>
<evidence type="ECO:0000259" key="9">
    <source>
        <dbReference type="SMART" id="SM00906"/>
    </source>
</evidence>
<evidence type="ECO:0000313" key="11">
    <source>
        <dbReference type="Proteomes" id="UP000662931"/>
    </source>
</evidence>
<keyword evidence="2" id="KW-0479">Metal-binding</keyword>
<evidence type="ECO:0000256" key="3">
    <source>
        <dbReference type="ARBA" id="ARBA00022833"/>
    </source>
</evidence>
<evidence type="ECO:0000256" key="2">
    <source>
        <dbReference type="ARBA" id="ARBA00022723"/>
    </source>
</evidence>
<dbReference type="InterPro" id="IPR052202">
    <property type="entry name" value="Yeast_MetPath_Reg"/>
</dbReference>
<sequence length="710" mass="81367">MRSCDQNGTPCLQKDPLSDRLLPRDYTLMMEKEVSRYKEIVESQRNLISDLKQGNSPAIDGRVGNGEQEMGHMQRLYSSFENSLETDVSSLMTDGTIQDKEKLLLYTEYYTNPIHKSLENEITEPIRHLSPTGDKNNDNSGNDGSASGIISSNNLVNSSADHLTRIASSLTTSDEDYTGIEGSTDGLSANRNTLIKSLKRLPTSQFSNYLLKIYLDNEYPIYPILNQVDTYANFYQIAEIKNALSMNNNAEISNKTLLLTFSNLYFSNLIFALAASNLESTHTKEFTLSNIFYNRDYYLKAVYDLAGIIFDRLDTITKLQAMVLLGQIALCRPCFPGLWNISSLISSIVTKQGFFDESIVICPDVGGAKKIDLKRRCFWAAYLMDRYVCLCLSKPHLIDEFSITTRYFSTIDDECMFGETESNTLLSTKQYSIFYIKYFRTMSEINALLYSNYMPRLFDGHANGNDKEKYFQTMKIEMQEKLNITRKEVESFELKFKGRSNFYAGYLTLLYYQAVCLLYKPNQHYAEPSVSDYRNLYDATGRIIDIFKGMSDKHQLTYRILSVSSLFFASVMYNYCVWKCDEICLEAKIEHIQQRCNDSKVVFQRIDNFYNADREHTERVNSIVSVCTSVLTKLTSAAIDHIIGMQQNEKEQQVEEQQPPSTNKPLANYEDVPNARENDDQKFFGSNFDVDSPFDIVASLENIPWDLNIN</sequence>
<dbReference type="GO" id="GO:0000981">
    <property type="term" value="F:DNA-binding transcription factor activity, RNA polymerase II-specific"/>
    <property type="evidence" value="ECO:0007669"/>
    <property type="project" value="TreeGrafter"/>
</dbReference>
<evidence type="ECO:0000256" key="8">
    <source>
        <dbReference type="SAM" id="MobiDB-lite"/>
    </source>
</evidence>
<dbReference type="GO" id="GO:0045944">
    <property type="term" value="P:positive regulation of transcription by RNA polymerase II"/>
    <property type="evidence" value="ECO:0007669"/>
    <property type="project" value="TreeGrafter"/>
</dbReference>
<protein>
    <recommendedName>
        <fullName evidence="9">Xylanolytic transcriptional activator regulatory domain-containing protein</fullName>
    </recommendedName>
</protein>
<dbReference type="GO" id="GO:0043565">
    <property type="term" value="F:sequence-specific DNA binding"/>
    <property type="evidence" value="ECO:0007669"/>
    <property type="project" value="TreeGrafter"/>
</dbReference>
<evidence type="ECO:0000256" key="1">
    <source>
        <dbReference type="ARBA" id="ARBA00004123"/>
    </source>
</evidence>
<accession>A0A875RZR0</accession>
<name>A0A875RZR0_EENNA</name>
<dbReference type="GO" id="GO:0006351">
    <property type="term" value="P:DNA-templated transcription"/>
    <property type="evidence" value="ECO:0007669"/>
    <property type="project" value="InterPro"/>
</dbReference>
<dbReference type="RefSeq" id="XP_038776269.1">
    <property type="nucleotide sequence ID" value="XM_038920341.1"/>
</dbReference>
<evidence type="ECO:0000256" key="4">
    <source>
        <dbReference type="ARBA" id="ARBA00023015"/>
    </source>
</evidence>
<evidence type="ECO:0000313" key="10">
    <source>
        <dbReference type="EMBL" id="QPG72704.1"/>
    </source>
</evidence>
<dbReference type="PANTHER" id="PTHR47782">
    <property type="entry name" value="ZN(II)2CYS6 TRANSCRIPTION FACTOR (EUROFUNG)-RELATED"/>
    <property type="match status" value="1"/>
</dbReference>
<organism evidence="10 11">
    <name type="scientific">Eeniella nana</name>
    <name type="common">Yeast</name>
    <name type="synonym">Brettanomyces nanus</name>
    <dbReference type="NCBI Taxonomy" id="13502"/>
    <lineage>
        <taxon>Eukaryota</taxon>
        <taxon>Fungi</taxon>
        <taxon>Dikarya</taxon>
        <taxon>Ascomycota</taxon>
        <taxon>Saccharomycotina</taxon>
        <taxon>Pichiomycetes</taxon>
        <taxon>Pichiales</taxon>
        <taxon>Pichiaceae</taxon>
        <taxon>Brettanomyces</taxon>
    </lineage>
</organism>
<dbReference type="Pfam" id="PF04082">
    <property type="entry name" value="Fungal_trans"/>
    <property type="match status" value="1"/>
</dbReference>
<keyword evidence="7" id="KW-0539">Nucleus</keyword>
<dbReference type="SMART" id="SM00906">
    <property type="entry name" value="Fungal_trans"/>
    <property type="match status" value="1"/>
</dbReference>
<dbReference type="EMBL" id="CP064812">
    <property type="protein sequence ID" value="QPG72704.1"/>
    <property type="molecule type" value="Genomic_DNA"/>
</dbReference>
<keyword evidence="3" id="KW-0862">Zinc</keyword>
<comment type="subcellular location">
    <subcellularLocation>
        <location evidence="1">Nucleus</location>
    </subcellularLocation>
</comment>
<dbReference type="OrthoDB" id="189997at2759"/>
<feature type="domain" description="Xylanolytic transcriptional activator regulatory" evidence="9">
    <location>
        <begin position="338"/>
        <end position="414"/>
    </location>
</feature>
<feature type="compositionally biased region" description="Low complexity" evidence="8">
    <location>
        <begin position="138"/>
        <end position="150"/>
    </location>
</feature>
<dbReference type="CDD" id="cd12148">
    <property type="entry name" value="fungal_TF_MHR"/>
    <property type="match status" value="1"/>
</dbReference>
<keyword evidence="4" id="KW-0805">Transcription regulation</keyword>
<evidence type="ECO:0000256" key="7">
    <source>
        <dbReference type="ARBA" id="ARBA00023242"/>
    </source>
</evidence>
<dbReference type="GO" id="GO:0008270">
    <property type="term" value="F:zinc ion binding"/>
    <property type="evidence" value="ECO:0007669"/>
    <property type="project" value="InterPro"/>
</dbReference>
<dbReference type="GeneID" id="62193406"/>
<dbReference type="PANTHER" id="PTHR47782:SF1">
    <property type="entry name" value="PYRIMIDINE PATHWAY REGULATORY PROTEIN 1"/>
    <property type="match status" value="1"/>
</dbReference>
<dbReference type="GO" id="GO:0005634">
    <property type="term" value="C:nucleus"/>
    <property type="evidence" value="ECO:0007669"/>
    <property type="project" value="UniProtKB-SubCell"/>
</dbReference>
<keyword evidence="6" id="KW-0804">Transcription</keyword>